<dbReference type="Pfam" id="PF01738">
    <property type="entry name" value="DLH"/>
    <property type="match status" value="1"/>
</dbReference>
<dbReference type="InterPro" id="IPR002925">
    <property type="entry name" value="Dienelactn_hydro"/>
</dbReference>
<name>A0A517L803_9PEZI</name>
<accession>A0A517L803</accession>
<dbReference type="GO" id="GO:0016787">
    <property type="term" value="F:hydrolase activity"/>
    <property type="evidence" value="ECO:0007669"/>
    <property type="project" value="InterPro"/>
</dbReference>
<dbReference type="EMBL" id="CP042190">
    <property type="protein sequence ID" value="QDS71741.1"/>
    <property type="molecule type" value="Genomic_DNA"/>
</dbReference>
<organism evidence="2 3">
    <name type="scientific">Venturia effusa</name>
    <dbReference type="NCBI Taxonomy" id="50376"/>
    <lineage>
        <taxon>Eukaryota</taxon>
        <taxon>Fungi</taxon>
        <taxon>Dikarya</taxon>
        <taxon>Ascomycota</taxon>
        <taxon>Pezizomycotina</taxon>
        <taxon>Dothideomycetes</taxon>
        <taxon>Pleosporomycetidae</taxon>
        <taxon>Venturiales</taxon>
        <taxon>Venturiaceae</taxon>
        <taxon>Venturia</taxon>
    </lineage>
</organism>
<dbReference type="SUPFAM" id="SSF53474">
    <property type="entry name" value="alpha/beta-Hydrolases"/>
    <property type="match status" value="1"/>
</dbReference>
<dbReference type="PANTHER" id="PTHR17630:SF44">
    <property type="entry name" value="PROTEIN AIM2"/>
    <property type="match status" value="1"/>
</dbReference>
<reference evidence="2 3" key="1">
    <citation type="submission" date="2019-07" db="EMBL/GenBank/DDBJ databases">
        <title>Finished genome of Venturia effusa.</title>
        <authorList>
            <person name="Young C.A."/>
            <person name="Cox M.P."/>
            <person name="Ganley A.R.D."/>
            <person name="David W.J."/>
        </authorList>
    </citation>
    <scope>NUCLEOTIDE SEQUENCE [LARGE SCALE GENOMIC DNA]</scope>
    <source>
        <strain evidence="3">albino</strain>
    </source>
</reference>
<evidence type="ECO:0000313" key="2">
    <source>
        <dbReference type="EMBL" id="QDS71741.1"/>
    </source>
</evidence>
<dbReference type="Proteomes" id="UP000316270">
    <property type="component" value="Chromosome 6"/>
</dbReference>
<dbReference type="InterPro" id="IPR029058">
    <property type="entry name" value="AB_hydrolase_fold"/>
</dbReference>
<evidence type="ECO:0000259" key="1">
    <source>
        <dbReference type="Pfam" id="PF01738"/>
    </source>
</evidence>
<protein>
    <recommendedName>
        <fullName evidence="1">Dienelactone hydrolase domain-containing protein</fullName>
    </recommendedName>
</protein>
<gene>
    <name evidence="2" type="ORF">FKW77_008941</name>
</gene>
<keyword evidence="3" id="KW-1185">Reference proteome</keyword>
<sequence>MSSNPPAKCCTIGVKHEAETYFAYPSSKSTTNAILLLTDVIGHKFINAQLIADQFAANGYFVVMPDLFHGDPVKLNAPEGFQIMDWLKGHQTGAVDPIVDACIKEMKGNLGVKSLGAVGYCFGAKYVARFLNQGQIDAGFVAHPSFVDDEEIKGMTGPFAIAAAETDQIFPTEKRHHTEELLLKMDIPWQINLYSDTEHGFAVRADLSKPVVKYAKEQAFLQAVHWFDEHIKKA</sequence>
<dbReference type="Gene3D" id="3.40.50.1820">
    <property type="entry name" value="alpha/beta hydrolase"/>
    <property type="match status" value="1"/>
</dbReference>
<dbReference type="AlphaFoldDB" id="A0A517L803"/>
<dbReference type="OrthoDB" id="17560at2759"/>
<proteinExistence type="predicted"/>
<feature type="domain" description="Dienelactone hydrolase" evidence="1">
    <location>
        <begin position="19"/>
        <end position="230"/>
    </location>
</feature>
<dbReference type="STRING" id="50376.A0A517L803"/>
<evidence type="ECO:0000313" key="3">
    <source>
        <dbReference type="Proteomes" id="UP000316270"/>
    </source>
</evidence>
<dbReference type="PANTHER" id="PTHR17630">
    <property type="entry name" value="DIENELACTONE HYDROLASE"/>
    <property type="match status" value="1"/>
</dbReference>